<accession>A0ABD2IR09</accession>
<sequence>MAAHTSSQMGKSPQRFMTIRKWRRSALVYADLTQRRDRLSGENERTRELLTLRSRVPSGGCGIVRNAESTRNRAHSGETPALLAELMANE</sequence>
<dbReference type="AlphaFoldDB" id="A0ABD2IR09"/>
<protein>
    <submittedName>
        <fullName evidence="1">Uncharacterized protein</fullName>
    </submittedName>
</protein>
<name>A0ABD2IR09_9BILA</name>
<dbReference type="EMBL" id="JBICBT010001110">
    <property type="protein sequence ID" value="KAL3082449.1"/>
    <property type="molecule type" value="Genomic_DNA"/>
</dbReference>
<proteinExistence type="predicted"/>
<reference evidence="1 2" key="1">
    <citation type="submission" date="2024-10" db="EMBL/GenBank/DDBJ databases">
        <authorList>
            <person name="Kim D."/>
        </authorList>
    </citation>
    <scope>NUCLEOTIDE SEQUENCE [LARGE SCALE GENOMIC DNA]</scope>
    <source>
        <strain evidence="1">BH-2024</strain>
    </source>
</reference>
<evidence type="ECO:0000313" key="2">
    <source>
        <dbReference type="Proteomes" id="UP001620626"/>
    </source>
</evidence>
<comment type="caution">
    <text evidence="1">The sequence shown here is derived from an EMBL/GenBank/DDBJ whole genome shotgun (WGS) entry which is preliminary data.</text>
</comment>
<gene>
    <name evidence="1" type="ORF">niasHT_038515</name>
</gene>
<evidence type="ECO:0000313" key="1">
    <source>
        <dbReference type="EMBL" id="KAL3082449.1"/>
    </source>
</evidence>
<organism evidence="1 2">
    <name type="scientific">Heterodera trifolii</name>
    <dbReference type="NCBI Taxonomy" id="157864"/>
    <lineage>
        <taxon>Eukaryota</taxon>
        <taxon>Metazoa</taxon>
        <taxon>Ecdysozoa</taxon>
        <taxon>Nematoda</taxon>
        <taxon>Chromadorea</taxon>
        <taxon>Rhabditida</taxon>
        <taxon>Tylenchina</taxon>
        <taxon>Tylenchomorpha</taxon>
        <taxon>Tylenchoidea</taxon>
        <taxon>Heteroderidae</taxon>
        <taxon>Heteroderinae</taxon>
        <taxon>Heterodera</taxon>
    </lineage>
</organism>
<dbReference type="Proteomes" id="UP001620626">
    <property type="component" value="Unassembled WGS sequence"/>
</dbReference>
<keyword evidence="2" id="KW-1185">Reference proteome</keyword>